<dbReference type="Pfam" id="PF09348">
    <property type="entry name" value="DUF1990"/>
    <property type="match status" value="1"/>
</dbReference>
<name>A0ABD3MMI7_9STRA</name>
<feature type="signal peptide" evidence="1">
    <location>
        <begin position="1"/>
        <end position="22"/>
    </location>
</feature>
<comment type="caution">
    <text evidence="3">The sequence shown here is derived from an EMBL/GenBank/DDBJ whole genome shotgun (WGS) entry which is preliminary data.</text>
</comment>
<dbReference type="InterPro" id="IPR018960">
    <property type="entry name" value="DUF1990"/>
</dbReference>
<organism evidence="3 4">
    <name type="scientific">Cyclotella atomus</name>
    <dbReference type="NCBI Taxonomy" id="382360"/>
    <lineage>
        <taxon>Eukaryota</taxon>
        <taxon>Sar</taxon>
        <taxon>Stramenopiles</taxon>
        <taxon>Ochrophyta</taxon>
        <taxon>Bacillariophyta</taxon>
        <taxon>Coscinodiscophyceae</taxon>
        <taxon>Thalassiosirophycidae</taxon>
        <taxon>Stephanodiscales</taxon>
        <taxon>Stephanodiscaceae</taxon>
        <taxon>Cyclotella</taxon>
    </lineage>
</organism>
<feature type="domain" description="DUF1990" evidence="2">
    <location>
        <begin position="105"/>
        <end position="266"/>
    </location>
</feature>
<proteinExistence type="predicted"/>
<reference evidence="3 4" key="1">
    <citation type="submission" date="2024-10" db="EMBL/GenBank/DDBJ databases">
        <title>Updated reference genomes for cyclostephanoid diatoms.</title>
        <authorList>
            <person name="Roberts W.R."/>
            <person name="Alverson A.J."/>
        </authorList>
    </citation>
    <scope>NUCLEOTIDE SEQUENCE [LARGE SCALE GENOMIC DNA]</scope>
    <source>
        <strain evidence="3 4">AJA010-31</strain>
    </source>
</reference>
<gene>
    <name evidence="3" type="ORF">ACHAWO_000209</name>
</gene>
<dbReference type="Proteomes" id="UP001530400">
    <property type="component" value="Unassembled WGS sequence"/>
</dbReference>
<evidence type="ECO:0000256" key="1">
    <source>
        <dbReference type="SAM" id="SignalP"/>
    </source>
</evidence>
<keyword evidence="4" id="KW-1185">Reference proteome</keyword>
<protein>
    <recommendedName>
        <fullName evidence="2">DUF1990 domain-containing protein</fullName>
    </recommendedName>
</protein>
<evidence type="ECO:0000313" key="3">
    <source>
        <dbReference type="EMBL" id="KAL3764983.1"/>
    </source>
</evidence>
<accession>A0ABD3MMI7</accession>
<sequence length="279" mass="31400">MKSSALCFTVIPLLIPTAAIEACPITKRDISTKEKRCCTRFTILRPAAENILSILFDGSNDIDTRSISPPRYNHDSVGITSTIPVEHDKNLYSKHKTIQTSQDIDGWRVLKFCRRVGTGGNRYKKLRRAVLDWEFESRVGNRSMGIIPVTAPLHDSATKSSSTTRSLLATFTEVRLPFRSLFVVNPVHVIRETRNVKDDRNKCIISSASYATMRGHLLSGEERVTAIWRNGIDNEVDVEILSYSKAAPSLAGRLIWPLIGRMQKQFFLAEMEHLVCHSA</sequence>
<keyword evidence="1" id="KW-0732">Signal</keyword>
<evidence type="ECO:0000313" key="4">
    <source>
        <dbReference type="Proteomes" id="UP001530400"/>
    </source>
</evidence>
<feature type="chain" id="PRO_5044893886" description="DUF1990 domain-containing protein" evidence="1">
    <location>
        <begin position="23"/>
        <end position="279"/>
    </location>
</feature>
<evidence type="ECO:0000259" key="2">
    <source>
        <dbReference type="Pfam" id="PF09348"/>
    </source>
</evidence>
<dbReference type="AlphaFoldDB" id="A0ABD3MMI7"/>
<dbReference type="EMBL" id="JALLPJ020001410">
    <property type="protein sequence ID" value="KAL3764983.1"/>
    <property type="molecule type" value="Genomic_DNA"/>
</dbReference>